<evidence type="ECO:0000256" key="3">
    <source>
        <dbReference type="ARBA" id="ARBA00022692"/>
    </source>
</evidence>
<feature type="transmembrane region" description="Helical" evidence="7">
    <location>
        <begin position="167"/>
        <end position="187"/>
    </location>
</feature>
<feature type="transmembrane region" description="Helical" evidence="7">
    <location>
        <begin position="385"/>
        <end position="405"/>
    </location>
</feature>
<dbReference type="GO" id="GO:0006865">
    <property type="term" value="P:amino acid transport"/>
    <property type="evidence" value="ECO:0007669"/>
    <property type="project" value="InterPro"/>
</dbReference>
<dbReference type="HOGENOM" id="CLU_004495_2_1_1"/>
<dbReference type="RefSeq" id="XP_040642675.1">
    <property type="nucleotide sequence ID" value="XM_040783645.1"/>
</dbReference>
<feature type="transmembrane region" description="Helical" evidence="7">
    <location>
        <begin position="281"/>
        <end position="304"/>
    </location>
</feature>
<feature type="transmembrane region" description="Helical" evidence="7">
    <location>
        <begin position="82"/>
        <end position="103"/>
    </location>
</feature>
<dbReference type="GO" id="GO:0022857">
    <property type="term" value="F:transmembrane transporter activity"/>
    <property type="evidence" value="ECO:0007669"/>
    <property type="project" value="InterPro"/>
</dbReference>
<protein>
    <submittedName>
        <fullName evidence="8">Amino acid transporter</fullName>
    </submittedName>
</protein>
<evidence type="ECO:0000256" key="5">
    <source>
        <dbReference type="ARBA" id="ARBA00023136"/>
    </source>
</evidence>
<name>A0A017SPW5_ASPRC</name>
<dbReference type="PANTHER" id="PTHR45649">
    <property type="entry name" value="AMINO-ACID PERMEASE BAT1"/>
    <property type="match status" value="1"/>
</dbReference>
<dbReference type="PIRSF" id="PIRSF006060">
    <property type="entry name" value="AA_transporter"/>
    <property type="match status" value="1"/>
</dbReference>
<keyword evidence="5 7" id="KW-0472">Membrane</keyword>
<feature type="transmembrane region" description="Helical" evidence="7">
    <location>
        <begin position="481"/>
        <end position="502"/>
    </location>
</feature>
<accession>A0A017SPW5</accession>
<dbReference type="Gene3D" id="1.20.1740.10">
    <property type="entry name" value="Amino acid/polyamine transporter I"/>
    <property type="match status" value="1"/>
</dbReference>
<feature type="transmembrane region" description="Helical" evidence="7">
    <location>
        <begin position="199"/>
        <end position="220"/>
    </location>
</feature>
<dbReference type="InterPro" id="IPR004840">
    <property type="entry name" value="Amino_acid_permease_CS"/>
</dbReference>
<dbReference type="AlphaFoldDB" id="A0A017SPW5"/>
<dbReference type="STRING" id="1388766.A0A017SPW5"/>
<evidence type="ECO:0000256" key="2">
    <source>
        <dbReference type="ARBA" id="ARBA00022448"/>
    </source>
</evidence>
<dbReference type="PROSITE" id="PS00218">
    <property type="entry name" value="AMINO_ACID_PERMEASE_1"/>
    <property type="match status" value="1"/>
</dbReference>
<feature type="transmembrane region" description="Helical" evidence="7">
    <location>
        <begin position="333"/>
        <end position="355"/>
    </location>
</feature>
<evidence type="ECO:0000256" key="6">
    <source>
        <dbReference type="SAM" id="MobiDB-lite"/>
    </source>
</evidence>
<gene>
    <name evidence="8" type="ORF">EURHEDRAFT_447044</name>
</gene>
<dbReference type="GO" id="GO:0016020">
    <property type="term" value="C:membrane"/>
    <property type="evidence" value="ECO:0007669"/>
    <property type="project" value="UniProtKB-SubCell"/>
</dbReference>
<keyword evidence="2" id="KW-0813">Transport</keyword>
<evidence type="ECO:0000256" key="1">
    <source>
        <dbReference type="ARBA" id="ARBA00004141"/>
    </source>
</evidence>
<evidence type="ECO:0000313" key="8">
    <source>
        <dbReference type="EMBL" id="EYE98987.1"/>
    </source>
</evidence>
<evidence type="ECO:0000313" key="9">
    <source>
        <dbReference type="Proteomes" id="UP000019804"/>
    </source>
</evidence>
<feature type="transmembrane region" description="Helical" evidence="7">
    <location>
        <begin position="124"/>
        <end position="147"/>
    </location>
</feature>
<feature type="region of interest" description="Disordered" evidence="6">
    <location>
        <begin position="1"/>
        <end position="33"/>
    </location>
</feature>
<comment type="subcellular location">
    <subcellularLocation>
        <location evidence="1">Membrane</location>
        <topology evidence="1">Multi-pass membrane protein</topology>
    </subcellularLocation>
</comment>
<organism evidence="8 9">
    <name type="scientific">Aspergillus ruber (strain CBS 135680)</name>
    <dbReference type="NCBI Taxonomy" id="1388766"/>
    <lineage>
        <taxon>Eukaryota</taxon>
        <taxon>Fungi</taxon>
        <taxon>Dikarya</taxon>
        <taxon>Ascomycota</taxon>
        <taxon>Pezizomycotina</taxon>
        <taxon>Eurotiomycetes</taxon>
        <taxon>Eurotiomycetidae</taxon>
        <taxon>Eurotiales</taxon>
        <taxon>Aspergillaceae</taxon>
        <taxon>Aspergillus</taxon>
        <taxon>Aspergillus subgen. Aspergillus</taxon>
    </lineage>
</organism>
<proteinExistence type="predicted"/>
<evidence type="ECO:0000256" key="7">
    <source>
        <dbReference type="SAM" id="Phobius"/>
    </source>
</evidence>
<dbReference type="InterPro" id="IPR002293">
    <property type="entry name" value="AA/rel_permease1"/>
</dbReference>
<dbReference type="EMBL" id="KK088412">
    <property type="protein sequence ID" value="EYE98987.1"/>
    <property type="molecule type" value="Genomic_DNA"/>
</dbReference>
<feature type="transmembrane region" description="Helical" evidence="7">
    <location>
        <begin position="43"/>
        <end position="62"/>
    </location>
</feature>
<keyword evidence="3 7" id="KW-0812">Transmembrane</keyword>
<feature type="transmembrane region" description="Helical" evidence="7">
    <location>
        <begin position="411"/>
        <end position="429"/>
    </location>
</feature>
<reference evidence="9" key="1">
    <citation type="journal article" date="2014" name="Nat. Commun.">
        <title>Genomic adaptations of the halophilic Dead Sea filamentous fungus Eurotium rubrum.</title>
        <authorList>
            <person name="Kis-Papo T."/>
            <person name="Weig A.R."/>
            <person name="Riley R."/>
            <person name="Persoh D."/>
            <person name="Salamov A."/>
            <person name="Sun H."/>
            <person name="Lipzen A."/>
            <person name="Wasser S.P."/>
            <person name="Rambold G."/>
            <person name="Grigoriev I.V."/>
            <person name="Nevo E."/>
        </authorList>
    </citation>
    <scope>NUCLEOTIDE SEQUENCE [LARGE SCALE GENOMIC DNA]</scope>
    <source>
        <strain evidence="9">CBS 135680</strain>
    </source>
</reference>
<sequence>MTTENFTPKPEEKMQTVEAASEERASGELVNPSGHRQELERNFSLLSICAVAVTTGNTWIAQGGSVTTALSNGGPPGVIYEFIAVSVCYWLVAASIAELASGMPSASGVYHWASITAGKYGRPCGFFAGFWNCLAWILGATSMSSILGQQTVSMYALMNPGFVPKPWHIFVSFVICTWVCCCIVLFLNRILPYIGNLGMFFILAGVFVTIIVCAVMPHVNGQPYATNDFVWREWQNKTGYESQGFVFVAGMLNGAYSVGTPDCSSHLAEEIPQPSRNIPKAILAQMSVGFITGIFYMIAIFYSINDLPKVISSVYGFPLAEIYHQATGTRGGALGLLIVAFLPTFITCCGCYITAGRTLWTLARDRATPFPKWLGRVNSKMHNPFNATLVCGVIITILACIYVGSSTAFNAFVGSFVQLSSLSYFAAIFPHILTRRSSFQPGFFWMKGIIGFIVNAVSCVYIIAFVVIFCFPYALPTDAASMNYACLITGGLTVFVGVWWFFRMGSYEGPKNIPLTDKIVLDDAR</sequence>
<dbReference type="PANTHER" id="PTHR45649:SF27">
    <property type="entry name" value="CHOLINE TRANSPORTER (EUROFUNG)"/>
    <property type="match status" value="1"/>
</dbReference>
<dbReference type="Pfam" id="PF13520">
    <property type="entry name" value="AA_permease_2"/>
    <property type="match status" value="1"/>
</dbReference>
<feature type="compositionally biased region" description="Basic and acidic residues" evidence="6">
    <location>
        <begin position="9"/>
        <end position="26"/>
    </location>
</feature>
<dbReference type="OrthoDB" id="3900342at2759"/>
<feature type="transmembrane region" description="Helical" evidence="7">
    <location>
        <begin position="449"/>
        <end position="475"/>
    </location>
</feature>
<keyword evidence="4 7" id="KW-1133">Transmembrane helix</keyword>
<dbReference type="GeneID" id="63698769"/>
<dbReference type="Proteomes" id="UP000019804">
    <property type="component" value="Unassembled WGS sequence"/>
</dbReference>
<keyword evidence="9" id="KW-1185">Reference proteome</keyword>
<evidence type="ECO:0000256" key="4">
    <source>
        <dbReference type="ARBA" id="ARBA00022989"/>
    </source>
</evidence>